<sequence>MIGNLADVGQDASRWVPWNPPTGAATGRIRVHCLPHAGGAASVYLPWARSADQPDLDWIPVELPGRGSRLREEPLARMDELADRIVEALFRVPQSDPFVLFGHSMGAYVAAEVVRRLEAVGAAGPLCLVVSGARAPGSPTGRPLHALPDTELIEALVELGGTSEEILRHEELMNLMIPVIRADLTLLARHHEDAAASPSGPLSCPVLALGGTEDRLAAPQWIDGWRATTTGGFRSRIFEGDHFFLHERRAEVAEEIAAFTRSLVVG</sequence>
<reference evidence="3 4" key="1">
    <citation type="journal article" date="2019" name="Int. J. Syst. Evol. Microbiol.">
        <title>The Global Catalogue of Microorganisms (GCM) 10K type strain sequencing project: providing services to taxonomists for standard genome sequencing and annotation.</title>
        <authorList>
            <consortium name="The Broad Institute Genomics Platform"/>
            <consortium name="The Broad Institute Genome Sequencing Center for Infectious Disease"/>
            <person name="Wu L."/>
            <person name="Ma J."/>
        </authorList>
    </citation>
    <scope>NUCLEOTIDE SEQUENCE [LARGE SCALE GENOMIC DNA]</scope>
    <source>
        <strain evidence="3 4">JCM 4505</strain>
    </source>
</reference>
<dbReference type="PANTHER" id="PTHR11487:SF0">
    <property type="entry name" value="S-ACYL FATTY ACID SYNTHASE THIOESTERASE, MEDIUM CHAIN"/>
    <property type="match status" value="1"/>
</dbReference>
<dbReference type="PANTHER" id="PTHR11487">
    <property type="entry name" value="THIOESTERASE"/>
    <property type="match status" value="1"/>
</dbReference>
<protein>
    <submittedName>
        <fullName evidence="3">Alpha/beta fold hydrolase</fullName>
    </submittedName>
</protein>
<evidence type="ECO:0000256" key="1">
    <source>
        <dbReference type="ARBA" id="ARBA00007169"/>
    </source>
</evidence>
<organism evidence="3 4">
    <name type="scientific">Streptomyces polychromogenes</name>
    <dbReference type="NCBI Taxonomy" id="67342"/>
    <lineage>
        <taxon>Bacteria</taxon>
        <taxon>Bacillati</taxon>
        <taxon>Actinomycetota</taxon>
        <taxon>Actinomycetes</taxon>
        <taxon>Kitasatosporales</taxon>
        <taxon>Streptomycetaceae</taxon>
        <taxon>Streptomyces</taxon>
    </lineage>
</organism>
<evidence type="ECO:0000313" key="4">
    <source>
        <dbReference type="Proteomes" id="UP001501867"/>
    </source>
</evidence>
<dbReference type="Gene3D" id="3.40.50.1820">
    <property type="entry name" value="alpha/beta hydrolase"/>
    <property type="match status" value="1"/>
</dbReference>
<dbReference type="Pfam" id="PF00975">
    <property type="entry name" value="Thioesterase"/>
    <property type="match status" value="1"/>
</dbReference>
<dbReference type="GO" id="GO:0016787">
    <property type="term" value="F:hydrolase activity"/>
    <property type="evidence" value="ECO:0007669"/>
    <property type="project" value="UniProtKB-KW"/>
</dbReference>
<evidence type="ECO:0000259" key="2">
    <source>
        <dbReference type="Pfam" id="PF00975"/>
    </source>
</evidence>
<gene>
    <name evidence="3" type="ORF">GCM10010302_17160</name>
</gene>
<name>A0ABN0V7V0_9ACTN</name>
<comment type="caution">
    <text evidence="3">The sequence shown here is derived from an EMBL/GenBank/DDBJ whole genome shotgun (WGS) entry which is preliminary data.</text>
</comment>
<dbReference type="EMBL" id="BAAABV010000011">
    <property type="protein sequence ID" value="GAA0279975.1"/>
    <property type="molecule type" value="Genomic_DNA"/>
</dbReference>
<keyword evidence="4" id="KW-1185">Reference proteome</keyword>
<dbReference type="InterPro" id="IPR029058">
    <property type="entry name" value="AB_hydrolase_fold"/>
</dbReference>
<keyword evidence="3" id="KW-0378">Hydrolase</keyword>
<dbReference type="Proteomes" id="UP001501867">
    <property type="component" value="Unassembled WGS sequence"/>
</dbReference>
<comment type="similarity">
    <text evidence="1">Belongs to the thioesterase family.</text>
</comment>
<dbReference type="RefSeq" id="WP_344155042.1">
    <property type="nucleotide sequence ID" value="NZ_BAAABV010000011.1"/>
</dbReference>
<dbReference type="InterPro" id="IPR001031">
    <property type="entry name" value="Thioesterase"/>
</dbReference>
<accession>A0ABN0V7V0</accession>
<dbReference type="SUPFAM" id="SSF53474">
    <property type="entry name" value="alpha/beta-Hydrolases"/>
    <property type="match status" value="1"/>
</dbReference>
<evidence type="ECO:0000313" key="3">
    <source>
        <dbReference type="EMBL" id="GAA0279975.1"/>
    </source>
</evidence>
<feature type="domain" description="Thioesterase" evidence="2">
    <location>
        <begin position="31"/>
        <end position="258"/>
    </location>
</feature>
<proteinExistence type="inferred from homology"/>
<dbReference type="InterPro" id="IPR012223">
    <property type="entry name" value="TEII"/>
</dbReference>